<name>A0A9P0HAP7_NEZVI</name>
<dbReference type="EMBL" id="OV725080">
    <property type="protein sequence ID" value="CAH1398404.1"/>
    <property type="molecule type" value="Genomic_DNA"/>
</dbReference>
<dbReference type="AlphaFoldDB" id="A0A9P0HAP7"/>
<dbReference type="Proteomes" id="UP001152798">
    <property type="component" value="Chromosome 4"/>
</dbReference>
<protein>
    <submittedName>
        <fullName evidence="2">Uncharacterized protein</fullName>
    </submittedName>
</protein>
<sequence>MKKTELMEKGNVYRIQKRCDKRKPPKLPSYATPVHKPIKCQSGSVKRQGLIECTPVRILTLHANRSLSLQDLSPGLEQGMAIRRSYICQEDVPETQGLPMIACQSDDRTKLLAFFVYGRLLKKVWIRRKESSERLEILLDSSNNQTKRLKTQVETLKSLLSSDEQIISSCFREVQTLKGVLTDLETKHNFVLEENDELEMRCQKLRDDLLRTEAEAHNNKNSLILVRSEIDSLEGQLLKEKEKSAKLKKENKSLSGKIENLTNNLKGKCVALENADQKILGLQDQLKSKNLLIEESLVKVEGSERALESAEKQLEIVHARLKEEKYAYQVMIQEAVTKSMNLEAQLALLKTPPLKTKIIMLTEWLINIPLALATW</sequence>
<dbReference type="OrthoDB" id="6618209at2759"/>
<keyword evidence="3" id="KW-1185">Reference proteome</keyword>
<feature type="coiled-coil region" evidence="1">
    <location>
        <begin position="139"/>
        <end position="327"/>
    </location>
</feature>
<organism evidence="2 3">
    <name type="scientific">Nezara viridula</name>
    <name type="common">Southern green stink bug</name>
    <name type="synonym">Cimex viridulus</name>
    <dbReference type="NCBI Taxonomy" id="85310"/>
    <lineage>
        <taxon>Eukaryota</taxon>
        <taxon>Metazoa</taxon>
        <taxon>Ecdysozoa</taxon>
        <taxon>Arthropoda</taxon>
        <taxon>Hexapoda</taxon>
        <taxon>Insecta</taxon>
        <taxon>Pterygota</taxon>
        <taxon>Neoptera</taxon>
        <taxon>Paraneoptera</taxon>
        <taxon>Hemiptera</taxon>
        <taxon>Heteroptera</taxon>
        <taxon>Panheteroptera</taxon>
        <taxon>Pentatomomorpha</taxon>
        <taxon>Pentatomoidea</taxon>
        <taxon>Pentatomidae</taxon>
        <taxon>Pentatominae</taxon>
        <taxon>Nezara</taxon>
    </lineage>
</organism>
<accession>A0A9P0HAP7</accession>
<gene>
    <name evidence="2" type="ORF">NEZAVI_LOCUS8061</name>
</gene>
<proteinExistence type="predicted"/>
<keyword evidence="1" id="KW-0175">Coiled coil</keyword>
<dbReference type="SUPFAM" id="SSF57997">
    <property type="entry name" value="Tropomyosin"/>
    <property type="match status" value="1"/>
</dbReference>
<dbReference type="Gene3D" id="1.20.5.170">
    <property type="match status" value="1"/>
</dbReference>
<evidence type="ECO:0000256" key="1">
    <source>
        <dbReference type="SAM" id="Coils"/>
    </source>
</evidence>
<reference evidence="2" key="1">
    <citation type="submission" date="2022-01" db="EMBL/GenBank/DDBJ databases">
        <authorList>
            <person name="King R."/>
        </authorList>
    </citation>
    <scope>NUCLEOTIDE SEQUENCE</scope>
</reference>
<evidence type="ECO:0000313" key="2">
    <source>
        <dbReference type="EMBL" id="CAH1398404.1"/>
    </source>
</evidence>
<evidence type="ECO:0000313" key="3">
    <source>
        <dbReference type="Proteomes" id="UP001152798"/>
    </source>
</evidence>